<feature type="compositionally biased region" description="Low complexity" evidence="1">
    <location>
        <begin position="121"/>
        <end position="148"/>
    </location>
</feature>
<evidence type="ECO:0000313" key="3">
    <source>
        <dbReference type="Proteomes" id="UP001270362"/>
    </source>
</evidence>
<evidence type="ECO:0000313" key="2">
    <source>
        <dbReference type="EMBL" id="KAK3686207.1"/>
    </source>
</evidence>
<protein>
    <submittedName>
        <fullName evidence="2">Uncharacterized protein</fullName>
    </submittedName>
</protein>
<dbReference type="EMBL" id="JAULSO010000003">
    <property type="protein sequence ID" value="KAK3686207.1"/>
    <property type="molecule type" value="Genomic_DNA"/>
</dbReference>
<gene>
    <name evidence="2" type="ORF">B0T22DRAFT_518775</name>
</gene>
<reference evidence="2" key="2">
    <citation type="submission" date="2023-06" db="EMBL/GenBank/DDBJ databases">
        <authorList>
            <consortium name="Lawrence Berkeley National Laboratory"/>
            <person name="Haridas S."/>
            <person name="Hensen N."/>
            <person name="Bonometti L."/>
            <person name="Westerberg I."/>
            <person name="Brannstrom I.O."/>
            <person name="Guillou S."/>
            <person name="Cros-Aarteil S."/>
            <person name="Calhoun S."/>
            <person name="Kuo A."/>
            <person name="Mondo S."/>
            <person name="Pangilinan J."/>
            <person name="Riley R."/>
            <person name="Labutti K."/>
            <person name="Andreopoulos B."/>
            <person name="Lipzen A."/>
            <person name="Chen C."/>
            <person name="Yanf M."/>
            <person name="Daum C."/>
            <person name="Ng V."/>
            <person name="Clum A."/>
            <person name="Steindorff A."/>
            <person name="Ohm R."/>
            <person name="Martin F."/>
            <person name="Silar P."/>
            <person name="Natvig D."/>
            <person name="Lalanne C."/>
            <person name="Gautier V."/>
            <person name="Ament-Velasquez S.L."/>
            <person name="Kruys A."/>
            <person name="Hutchinson M.I."/>
            <person name="Powell A.J."/>
            <person name="Barry K."/>
            <person name="Miller A.N."/>
            <person name="Grigoriev I.V."/>
            <person name="Debuchy R."/>
            <person name="Gladieux P."/>
            <person name="Thoren M.H."/>
            <person name="Johannesson H."/>
        </authorList>
    </citation>
    <scope>NUCLEOTIDE SEQUENCE</scope>
    <source>
        <strain evidence="2">CBS 314.62</strain>
    </source>
</reference>
<accession>A0AAE1CB59</accession>
<evidence type="ECO:0000256" key="1">
    <source>
        <dbReference type="SAM" id="MobiDB-lite"/>
    </source>
</evidence>
<comment type="caution">
    <text evidence="2">The sequence shown here is derived from an EMBL/GenBank/DDBJ whole genome shotgun (WGS) entry which is preliminary data.</text>
</comment>
<dbReference type="AlphaFoldDB" id="A0AAE1CB59"/>
<organism evidence="2 3">
    <name type="scientific">Podospora appendiculata</name>
    <dbReference type="NCBI Taxonomy" id="314037"/>
    <lineage>
        <taxon>Eukaryota</taxon>
        <taxon>Fungi</taxon>
        <taxon>Dikarya</taxon>
        <taxon>Ascomycota</taxon>
        <taxon>Pezizomycotina</taxon>
        <taxon>Sordariomycetes</taxon>
        <taxon>Sordariomycetidae</taxon>
        <taxon>Sordariales</taxon>
        <taxon>Podosporaceae</taxon>
        <taxon>Podospora</taxon>
    </lineage>
</organism>
<proteinExistence type="predicted"/>
<name>A0AAE1CB59_9PEZI</name>
<keyword evidence="3" id="KW-1185">Reference proteome</keyword>
<feature type="compositionally biased region" description="Low complexity" evidence="1">
    <location>
        <begin position="206"/>
        <end position="226"/>
    </location>
</feature>
<feature type="region of interest" description="Disordered" evidence="1">
    <location>
        <begin position="121"/>
        <end position="167"/>
    </location>
</feature>
<reference evidence="2" key="1">
    <citation type="journal article" date="2023" name="Mol. Phylogenet. Evol.">
        <title>Genome-scale phylogeny and comparative genomics of the fungal order Sordariales.</title>
        <authorList>
            <person name="Hensen N."/>
            <person name="Bonometti L."/>
            <person name="Westerberg I."/>
            <person name="Brannstrom I.O."/>
            <person name="Guillou S."/>
            <person name="Cros-Aarteil S."/>
            <person name="Calhoun S."/>
            <person name="Haridas S."/>
            <person name="Kuo A."/>
            <person name="Mondo S."/>
            <person name="Pangilinan J."/>
            <person name="Riley R."/>
            <person name="LaButti K."/>
            <person name="Andreopoulos B."/>
            <person name="Lipzen A."/>
            <person name="Chen C."/>
            <person name="Yan M."/>
            <person name="Daum C."/>
            <person name="Ng V."/>
            <person name="Clum A."/>
            <person name="Steindorff A."/>
            <person name="Ohm R.A."/>
            <person name="Martin F."/>
            <person name="Silar P."/>
            <person name="Natvig D.O."/>
            <person name="Lalanne C."/>
            <person name="Gautier V."/>
            <person name="Ament-Velasquez S.L."/>
            <person name="Kruys A."/>
            <person name="Hutchinson M.I."/>
            <person name="Powell A.J."/>
            <person name="Barry K."/>
            <person name="Miller A.N."/>
            <person name="Grigoriev I.V."/>
            <person name="Debuchy R."/>
            <person name="Gladieux P."/>
            <person name="Hiltunen Thoren M."/>
            <person name="Johannesson H."/>
        </authorList>
    </citation>
    <scope>NUCLEOTIDE SEQUENCE</scope>
    <source>
        <strain evidence="2">CBS 314.62</strain>
    </source>
</reference>
<feature type="region of interest" description="Disordered" evidence="1">
    <location>
        <begin position="184"/>
        <end position="226"/>
    </location>
</feature>
<sequence>MSYRGYQEEEVPIARQVRNSWTDKTDAVFYPADRREYHEYPAADYPRELDFKGCRSIVFLKGERTGGEDDTLLLTNGSGHITLPAGVQVLVTSGFAKCEPAYGSAGAGSAIGVGVRAPPPSRVGGASSSYAGSAAGGSSYSRGESRVSTGTYRQSMPSPPRDGASFSRVSGGYSASYVSARNVPLPQSTVSGGRDYEDDNCSIAPSESVSSVGSRRAGGSSRYSYY</sequence>
<dbReference type="Proteomes" id="UP001270362">
    <property type="component" value="Unassembled WGS sequence"/>
</dbReference>